<evidence type="ECO:0000313" key="2">
    <source>
        <dbReference type="Proteomes" id="UP000233742"/>
    </source>
</evidence>
<organism evidence="1 2">
    <name type="scientific">Paracoccus tegillarcae</name>
    <dbReference type="NCBI Taxonomy" id="1529068"/>
    <lineage>
        <taxon>Bacteria</taxon>
        <taxon>Pseudomonadati</taxon>
        <taxon>Pseudomonadota</taxon>
        <taxon>Alphaproteobacteria</taxon>
        <taxon>Rhodobacterales</taxon>
        <taxon>Paracoccaceae</taxon>
        <taxon>Paracoccus</taxon>
    </lineage>
</organism>
<dbReference type="KEGG" id="paro:CUV01_12950"/>
<sequence length="237" mass="27568">MGLGFMSKALQSALRKWLENENFLITERPTFESFPNHGQLSLSEVFEIFTRENEALGSELNEYIEWLERVGGRKEDGFEDNRSAWASILTLLACRPERLSGHQPSRELLRFLQVVREKVVEPDKRLKSLEGKLQPDWDQYEKISDPVTPRSDWDSLIYEEVVLDFDIDLATPLVIAPEKYNFSKVIDWYDENFNKSQKEGLFSEISQIATRERTVNFDLLTLPLEQMRYRPTGSVAA</sequence>
<accession>A0A2K9F1D8</accession>
<dbReference type="AlphaFoldDB" id="A0A2K9F1D8"/>
<gene>
    <name evidence="1" type="ORF">CUV01_12950</name>
</gene>
<proteinExistence type="predicted"/>
<protein>
    <submittedName>
        <fullName evidence="1">Uncharacterized protein</fullName>
    </submittedName>
</protein>
<dbReference type="EMBL" id="CP025408">
    <property type="protein sequence ID" value="AUH34182.1"/>
    <property type="molecule type" value="Genomic_DNA"/>
</dbReference>
<reference evidence="1 2" key="1">
    <citation type="submission" date="2017-12" db="EMBL/GenBank/DDBJ databases">
        <authorList>
            <person name="Hurst M.R.H."/>
        </authorList>
    </citation>
    <scope>NUCLEOTIDE SEQUENCE [LARGE SCALE GENOMIC DNA]</scope>
    <source>
        <strain evidence="1 2">BM15</strain>
    </source>
</reference>
<keyword evidence="2" id="KW-1185">Reference proteome</keyword>
<evidence type="ECO:0000313" key="1">
    <source>
        <dbReference type="EMBL" id="AUH34182.1"/>
    </source>
</evidence>
<dbReference type="Proteomes" id="UP000233742">
    <property type="component" value="Chromosome"/>
</dbReference>
<name>A0A2K9F1D8_9RHOB</name>